<dbReference type="STRING" id="1126833.VN24_13605"/>
<evidence type="ECO:0000256" key="3">
    <source>
        <dbReference type="ARBA" id="ARBA00022840"/>
    </source>
</evidence>
<dbReference type="InterPro" id="IPR051120">
    <property type="entry name" value="ABC_AA/LPS_Transport"/>
</dbReference>
<dbReference type="RefSeq" id="WP_045670846.1">
    <property type="nucleotide sequence ID" value="NZ_CP011058.1"/>
</dbReference>
<dbReference type="OrthoDB" id="9805514at2"/>
<feature type="domain" description="ABC transporter" evidence="4">
    <location>
        <begin position="6"/>
        <end position="253"/>
    </location>
</feature>
<protein>
    <recommendedName>
        <fullName evidence="4">ABC transporter domain-containing protein</fullName>
    </recommendedName>
</protein>
<sequence length="257" mass="28373">MKDALIKAEQISVQFGGLWAVKDVNMHVGAGEIVGVIGPNGAGKSTFLNVLTGLQRPSAGHLQIKDQKLVKPQAWQMAKLGISRSFQTIRLLEDLSVIENVMIGSHRFSNRSVIGVLGRTPKWRRTERMLNQQAQEMLKWLGIGELVNEKIGNISLQERRRVEVCRALMTRPDVLLLDEPCAGLSQQESLAFCDVIQAIRSRGISIVLVEHNVKMVMSLSDRIIVLDHGQKIAEGTPEEVSRNQAVIQAYLGGTAHA</sequence>
<reference evidence="6" key="2">
    <citation type="submission" date="2015-03" db="EMBL/GenBank/DDBJ databases">
        <title>Genome sequence of Paenibacillus beijingensis strain DSM 24997T.</title>
        <authorList>
            <person name="Kwak Y."/>
            <person name="Shin J.-H."/>
        </authorList>
    </citation>
    <scope>NUCLEOTIDE SEQUENCE [LARGE SCALE GENOMIC DNA]</scope>
    <source>
        <strain evidence="6">DSM 24997</strain>
    </source>
</reference>
<keyword evidence="6" id="KW-1185">Reference proteome</keyword>
<keyword evidence="2" id="KW-0547">Nucleotide-binding</keyword>
<dbReference type="CDD" id="cd03219">
    <property type="entry name" value="ABC_Mj1267_LivG_branched"/>
    <property type="match status" value="1"/>
</dbReference>
<evidence type="ECO:0000313" key="5">
    <source>
        <dbReference type="EMBL" id="AJY75417.1"/>
    </source>
</evidence>
<dbReference type="HOGENOM" id="CLU_000604_1_2_9"/>
<dbReference type="KEGG" id="pbj:VN24_13605"/>
<dbReference type="PATRIC" id="fig|1126833.4.peg.2965"/>
<name>A0A0D5NK83_9BACL</name>
<keyword evidence="1" id="KW-0813">Transport</keyword>
<dbReference type="PANTHER" id="PTHR45772:SF9">
    <property type="entry name" value="CONSERVED COMPONENT OF ABC TRANSPORTER FOR NATURAL AMINO ACIDS"/>
    <property type="match status" value="1"/>
</dbReference>
<keyword evidence="3" id="KW-0067">ATP-binding</keyword>
<dbReference type="Gene3D" id="3.40.50.300">
    <property type="entry name" value="P-loop containing nucleotide triphosphate hydrolases"/>
    <property type="match status" value="1"/>
</dbReference>
<dbReference type="EMBL" id="CP011058">
    <property type="protein sequence ID" value="AJY75417.1"/>
    <property type="molecule type" value="Genomic_DNA"/>
</dbReference>
<organism evidence="5 6">
    <name type="scientific">Paenibacillus beijingensis</name>
    <dbReference type="NCBI Taxonomy" id="1126833"/>
    <lineage>
        <taxon>Bacteria</taxon>
        <taxon>Bacillati</taxon>
        <taxon>Bacillota</taxon>
        <taxon>Bacilli</taxon>
        <taxon>Bacillales</taxon>
        <taxon>Paenibacillaceae</taxon>
        <taxon>Paenibacillus</taxon>
    </lineage>
</organism>
<dbReference type="PANTHER" id="PTHR45772">
    <property type="entry name" value="CONSERVED COMPONENT OF ABC TRANSPORTER FOR NATURAL AMINO ACIDS-RELATED"/>
    <property type="match status" value="1"/>
</dbReference>
<dbReference type="GO" id="GO:0005886">
    <property type="term" value="C:plasma membrane"/>
    <property type="evidence" value="ECO:0007669"/>
    <property type="project" value="TreeGrafter"/>
</dbReference>
<dbReference type="SUPFAM" id="SSF52540">
    <property type="entry name" value="P-loop containing nucleoside triphosphate hydrolases"/>
    <property type="match status" value="1"/>
</dbReference>
<dbReference type="InterPro" id="IPR003439">
    <property type="entry name" value="ABC_transporter-like_ATP-bd"/>
</dbReference>
<evidence type="ECO:0000313" key="6">
    <source>
        <dbReference type="Proteomes" id="UP000032633"/>
    </source>
</evidence>
<dbReference type="PROSITE" id="PS50893">
    <property type="entry name" value="ABC_TRANSPORTER_2"/>
    <property type="match status" value="1"/>
</dbReference>
<dbReference type="FunFam" id="3.40.50.300:FF:000421">
    <property type="entry name" value="Branched-chain amino acid ABC transporter ATP-binding protein"/>
    <property type="match status" value="1"/>
</dbReference>
<evidence type="ECO:0000256" key="2">
    <source>
        <dbReference type="ARBA" id="ARBA00022741"/>
    </source>
</evidence>
<dbReference type="Proteomes" id="UP000032633">
    <property type="component" value="Chromosome"/>
</dbReference>
<dbReference type="InterPro" id="IPR032823">
    <property type="entry name" value="BCA_ABC_TP_C"/>
</dbReference>
<dbReference type="InterPro" id="IPR027417">
    <property type="entry name" value="P-loop_NTPase"/>
</dbReference>
<dbReference type="GO" id="GO:0016887">
    <property type="term" value="F:ATP hydrolysis activity"/>
    <property type="evidence" value="ECO:0007669"/>
    <property type="project" value="InterPro"/>
</dbReference>
<dbReference type="Pfam" id="PF00005">
    <property type="entry name" value="ABC_tran"/>
    <property type="match status" value="1"/>
</dbReference>
<dbReference type="GO" id="GO:0005524">
    <property type="term" value="F:ATP binding"/>
    <property type="evidence" value="ECO:0007669"/>
    <property type="project" value="UniProtKB-KW"/>
</dbReference>
<evidence type="ECO:0000259" key="4">
    <source>
        <dbReference type="PROSITE" id="PS50893"/>
    </source>
</evidence>
<gene>
    <name evidence="5" type="ORF">VN24_13605</name>
</gene>
<dbReference type="AlphaFoldDB" id="A0A0D5NK83"/>
<dbReference type="SMART" id="SM00382">
    <property type="entry name" value="AAA"/>
    <property type="match status" value="1"/>
</dbReference>
<evidence type="ECO:0000256" key="1">
    <source>
        <dbReference type="ARBA" id="ARBA00022448"/>
    </source>
</evidence>
<proteinExistence type="predicted"/>
<reference evidence="5 6" key="1">
    <citation type="journal article" date="2015" name="J. Biotechnol.">
        <title>Complete genome sequence of Paenibacillus beijingensis 7188(T) (=DSM 24997(T)), a novel rhizobacterium from jujube garden soil.</title>
        <authorList>
            <person name="Kwak Y."/>
            <person name="Shin J.H."/>
        </authorList>
    </citation>
    <scope>NUCLEOTIDE SEQUENCE [LARGE SCALE GENOMIC DNA]</scope>
    <source>
        <strain evidence="5 6">DSM 24997</strain>
    </source>
</reference>
<accession>A0A0D5NK83</accession>
<dbReference type="Pfam" id="PF12399">
    <property type="entry name" value="BCA_ABC_TP_C"/>
    <property type="match status" value="1"/>
</dbReference>
<dbReference type="InterPro" id="IPR003593">
    <property type="entry name" value="AAA+_ATPase"/>
</dbReference>